<comment type="caution">
    <text evidence="2">The sequence shown here is derived from an EMBL/GenBank/DDBJ whole genome shotgun (WGS) entry which is preliminary data.</text>
</comment>
<sequence>MPSFIVPMAIRYVLVSLAITVVITAVVTGLMTFGYMSDKPSSLSHLVVMGAGMWAGVYFAKQAGRPAEWRECFRIGALLTVLQIAFSAVVTIGFLLLPGGGLEEIQANLDPQLIGVLTAVLIVTGLIYWVGTAGFIRIGSKSALAKKKG</sequence>
<keyword evidence="3" id="KW-1185">Reference proteome</keyword>
<keyword evidence="1" id="KW-0472">Membrane</keyword>
<organism evidence="2 3">
    <name type="scientific">Rhizobium wuzhouense</name>
    <dbReference type="NCBI Taxonomy" id="1986026"/>
    <lineage>
        <taxon>Bacteria</taxon>
        <taxon>Pseudomonadati</taxon>
        <taxon>Pseudomonadota</taxon>
        <taxon>Alphaproteobacteria</taxon>
        <taxon>Hyphomicrobiales</taxon>
        <taxon>Rhizobiaceae</taxon>
        <taxon>Rhizobium/Agrobacterium group</taxon>
        <taxon>Rhizobium</taxon>
    </lineage>
</organism>
<gene>
    <name evidence="2" type="ORF">DMY87_00985</name>
</gene>
<dbReference type="InterPro" id="IPR047730">
    <property type="entry name" value="ABZJ_00895-like"/>
</dbReference>
<keyword evidence="1" id="KW-0812">Transmembrane</keyword>
<evidence type="ECO:0000313" key="2">
    <source>
        <dbReference type="EMBL" id="PYB76997.1"/>
    </source>
</evidence>
<feature type="transmembrane region" description="Helical" evidence="1">
    <location>
        <begin position="12"/>
        <end position="36"/>
    </location>
</feature>
<feature type="transmembrane region" description="Helical" evidence="1">
    <location>
        <begin position="116"/>
        <end position="138"/>
    </location>
</feature>
<protein>
    <submittedName>
        <fullName evidence="2">Uncharacterized protein</fullName>
    </submittedName>
</protein>
<dbReference type="RefSeq" id="WP_110789430.1">
    <property type="nucleotide sequence ID" value="NZ_QJRY01000001.1"/>
</dbReference>
<feature type="transmembrane region" description="Helical" evidence="1">
    <location>
        <begin position="72"/>
        <end position="96"/>
    </location>
</feature>
<keyword evidence="1" id="KW-1133">Transmembrane helix</keyword>
<reference evidence="2 3" key="1">
    <citation type="submission" date="2018-06" db="EMBL/GenBank/DDBJ databases">
        <title>Rhizobium wuzhouense sp. nov., isolated from roots of Oryza officinalis.</title>
        <authorList>
            <person name="Yuan T."/>
        </authorList>
    </citation>
    <scope>NUCLEOTIDE SEQUENCE [LARGE SCALE GENOMIC DNA]</scope>
    <source>
        <strain evidence="2 3">W44</strain>
    </source>
</reference>
<feature type="transmembrane region" description="Helical" evidence="1">
    <location>
        <begin position="42"/>
        <end position="60"/>
    </location>
</feature>
<accession>A0ABX5NUZ6</accession>
<evidence type="ECO:0000256" key="1">
    <source>
        <dbReference type="SAM" id="Phobius"/>
    </source>
</evidence>
<dbReference type="EMBL" id="QJRY01000001">
    <property type="protein sequence ID" value="PYB76997.1"/>
    <property type="molecule type" value="Genomic_DNA"/>
</dbReference>
<name>A0ABX5NUZ6_9HYPH</name>
<dbReference type="Proteomes" id="UP000247536">
    <property type="component" value="Unassembled WGS sequence"/>
</dbReference>
<evidence type="ECO:0000313" key="3">
    <source>
        <dbReference type="Proteomes" id="UP000247536"/>
    </source>
</evidence>
<dbReference type="NCBIfam" id="NF038216">
    <property type="entry name" value="ABZJ_00895_fam"/>
    <property type="match status" value="1"/>
</dbReference>
<proteinExistence type="predicted"/>